<name>A0A918UBE3_9ACTN</name>
<gene>
    <name evidence="1" type="ORF">GCM10010358_83810</name>
</gene>
<comment type="caution">
    <text evidence="1">The sequence shown here is derived from an EMBL/GenBank/DDBJ whole genome shotgun (WGS) entry which is preliminary data.</text>
</comment>
<accession>A0A918UBE3</accession>
<dbReference type="AlphaFoldDB" id="A0A918UBE3"/>
<reference evidence="1" key="1">
    <citation type="journal article" date="2014" name="Int. J. Syst. Evol. Microbiol.">
        <title>Complete genome sequence of Corynebacterium casei LMG S-19264T (=DSM 44701T), isolated from a smear-ripened cheese.</title>
        <authorList>
            <consortium name="US DOE Joint Genome Institute (JGI-PGF)"/>
            <person name="Walter F."/>
            <person name="Albersmeier A."/>
            <person name="Kalinowski J."/>
            <person name="Ruckert C."/>
        </authorList>
    </citation>
    <scope>NUCLEOTIDE SEQUENCE</scope>
    <source>
        <strain evidence="1">JCM 4790</strain>
    </source>
</reference>
<evidence type="ECO:0000313" key="2">
    <source>
        <dbReference type="Proteomes" id="UP000619244"/>
    </source>
</evidence>
<reference evidence="1" key="2">
    <citation type="submission" date="2020-09" db="EMBL/GenBank/DDBJ databases">
        <authorList>
            <person name="Sun Q."/>
            <person name="Ohkuma M."/>
        </authorList>
    </citation>
    <scope>NUCLEOTIDE SEQUENCE</scope>
    <source>
        <strain evidence="1">JCM 4790</strain>
    </source>
</reference>
<proteinExistence type="predicted"/>
<dbReference type="Proteomes" id="UP000619244">
    <property type="component" value="Unassembled WGS sequence"/>
</dbReference>
<dbReference type="EMBL" id="BMVU01000209">
    <property type="protein sequence ID" value="GGY21634.1"/>
    <property type="molecule type" value="Genomic_DNA"/>
</dbReference>
<organism evidence="1 2">
    <name type="scientific">Streptomyces minutiscleroticus</name>
    <dbReference type="NCBI Taxonomy" id="68238"/>
    <lineage>
        <taxon>Bacteria</taxon>
        <taxon>Bacillati</taxon>
        <taxon>Actinomycetota</taxon>
        <taxon>Actinomycetes</taxon>
        <taxon>Kitasatosporales</taxon>
        <taxon>Streptomycetaceae</taxon>
        <taxon>Streptomyces</taxon>
    </lineage>
</organism>
<sequence length="84" mass="9408">MEVPEKPMMWPQYARGVPVQVADKRRTLYGIVRPCPDLVAACPTLAEELVLARNAHEARELAAVLPQGRIVHLDLPEHEQLTVC</sequence>
<keyword evidence="2" id="KW-1185">Reference proteome</keyword>
<evidence type="ECO:0000313" key="1">
    <source>
        <dbReference type="EMBL" id="GGY21634.1"/>
    </source>
</evidence>
<protein>
    <submittedName>
        <fullName evidence="1">Uncharacterized protein</fullName>
    </submittedName>
</protein>